<dbReference type="SUPFAM" id="SSF51735">
    <property type="entry name" value="NAD(P)-binding Rossmann-fold domains"/>
    <property type="match status" value="1"/>
</dbReference>
<dbReference type="Pfam" id="PF13561">
    <property type="entry name" value="adh_short_C2"/>
    <property type="match status" value="1"/>
</dbReference>
<evidence type="ECO:0000313" key="3">
    <source>
        <dbReference type="EMBL" id="CAL2076582.1"/>
    </source>
</evidence>
<dbReference type="CDD" id="cd05233">
    <property type="entry name" value="SDR_c"/>
    <property type="match status" value="1"/>
</dbReference>
<gene>
    <name evidence="3" type="ORF">TD3509T_0333</name>
</gene>
<name>A0ABM9NRU6_9FLAO</name>
<comment type="similarity">
    <text evidence="1">Belongs to the short-chain dehydrogenases/reductases (SDR) family.</text>
</comment>
<dbReference type="EMBL" id="OZ038524">
    <property type="protein sequence ID" value="CAL2076582.1"/>
    <property type="molecule type" value="Genomic_DNA"/>
</dbReference>
<dbReference type="PANTHER" id="PTHR43477:SF1">
    <property type="entry name" value="DIHYDROANTICAPSIN 7-DEHYDROGENASE"/>
    <property type="match status" value="1"/>
</dbReference>
<keyword evidence="4" id="KW-1185">Reference proteome</keyword>
<dbReference type="RefSeq" id="WP_101902554.1">
    <property type="nucleotide sequence ID" value="NZ_OZ038524.1"/>
</dbReference>
<reference evidence="3 4" key="1">
    <citation type="submission" date="2024-05" db="EMBL/GenBank/DDBJ databases">
        <authorList>
            <person name="Duchaud E."/>
        </authorList>
    </citation>
    <scope>NUCLEOTIDE SEQUENCE [LARGE SCALE GENOMIC DNA]</scope>
    <source>
        <strain evidence="3">Ena-SAMPLE-TAB-13-05-2024-13:56:06:370-140309</strain>
    </source>
</reference>
<keyword evidence="2" id="KW-0560">Oxidoreductase</keyword>
<evidence type="ECO:0000313" key="4">
    <source>
        <dbReference type="Proteomes" id="UP001497514"/>
    </source>
</evidence>
<dbReference type="PRINTS" id="PR00081">
    <property type="entry name" value="GDHRDH"/>
</dbReference>
<dbReference type="Gene3D" id="3.40.50.720">
    <property type="entry name" value="NAD(P)-binding Rossmann-like Domain"/>
    <property type="match status" value="1"/>
</dbReference>
<protein>
    <submittedName>
        <fullName evidence="3">Oxidoreductase</fullName>
    </submittedName>
</protein>
<proteinExistence type="inferred from homology"/>
<sequence length="225" mass="24291">MKTIVIVGGSSGIGKAIVNKLKDTHEIINISRTAPEEHENVTHYSCDVLNDELPVLEDINGLVYCPGSINLKSFTRLKVADFKTDFEINVVGAINTLKAYETSLAKNNGSVVLFSTVASTLGMPFHASIATSKSAVEGLTKSLAAEYATKIRFNAIAPTVTDTPLAKRLLRNEKQQESMQDRHPLKKYLTPQEVAGLASYLLSEDASSITGQIIPMDAGIVSVKL</sequence>
<dbReference type="Proteomes" id="UP001497514">
    <property type="component" value="Chromosome"/>
</dbReference>
<evidence type="ECO:0000256" key="2">
    <source>
        <dbReference type="ARBA" id="ARBA00023002"/>
    </source>
</evidence>
<dbReference type="InterPro" id="IPR051122">
    <property type="entry name" value="SDR_DHRS6-like"/>
</dbReference>
<dbReference type="InterPro" id="IPR002347">
    <property type="entry name" value="SDR_fam"/>
</dbReference>
<accession>A0ABM9NRU6</accession>
<dbReference type="InterPro" id="IPR036291">
    <property type="entry name" value="NAD(P)-bd_dom_sf"/>
</dbReference>
<organism evidence="3 4">
    <name type="scientific">Tenacibaculum dicentrarchi</name>
    <dbReference type="NCBI Taxonomy" id="669041"/>
    <lineage>
        <taxon>Bacteria</taxon>
        <taxon>Pseudomonadati</taxon>
        <taxon>Bacteroidota</taxon>
        <taxon>Flavobacteriia</taxon>
        <taxon>Flavobacteriales</taxon>
        <taxon>Flavobacteriaceae</taxon>
        <taxon>Tenacibaculum</taxon>
    </lineage>
</organism>
<evidence type="ECO:0000256" key="1">
    <source>
        <dbReference type="ARBA" id="ARBA00006484"/>
    </source>
</evidence>
<dbReference type="PANTHER" id="PTHR43477">
    <property type="entry name" value="DIHYDROANTICAPSIN 7-DEHYDROGENASE"/>
    <property type="match status" value="1"/>
</dbReference>